<keyword evidence="12" id="KW-1185">Reference proteome</keyword>
<evidence type="ECO:0000313" key="11">
    <source>
        <dbReference type="EMBL" id="TVP41262.1"/>
    </source>
</evidence>
<dbReference type="GO" id="GO:0005737">
    <property type="term" value="C:cytoplasm"/>
    <property type="evidence" value="ECO:0007669"/>
    <property type="project" value="UniProtKB-UniRule"/>
</dbReference>
<dbReference type="PRINTS" id="PR01039">
    <property type="entry name" value="TRNASYNTHTRP"/>
</dbReference>
<evidence type="ECO:0000313" key="12">
    <source>
        <dbReference type="Proteomes" id="UP000315289"/>
    </source>
</evidence>
<sequence length="416" mass="47348">MPSEKESISFEKSNMTLDSSDAKIDNGSESDSNGVKDFIVTPWEVTGDIDYSKLIEKFGTYTISDALLEKIKYFTGEIHPFLKNKYFFSHRDLDVVLDEYKRGNKFYLYTGRGPSGLVHLGHLMPWLFTKYLQEKFDVKLIFQLTDDEKFLFNSNLDMKTIQKYTYENILDIISIGFDPKRTKIIVDTKHIKYLYPLSIEIAKKITYSTAKAVFGFSNSSNIGMIGFPPVQGAPCFLPSIIENKPTPVLIPAAIDQDPYWRVTRDIAEKLGYPKPAQIHSKFIPGLSSVGKMSSSKPETALFTVDDPEILETKIKNTFTGGQPTVALQRKLGGNANICPVYWYLNYLFDTEKESQERYSDCTSGNLLCGECKSDMIKNVKPFIKDIQTKRDKAQNLIKDFMIDGREFFEDSSVGFK</sequence>
<dbReference type="NCBIfam" id="NF008927">
    <property type="entry name" value="PRK12285.1-4"/>
    <property type="match status" value="1"/>
</dbReference>
<dbReference type="PANTHER" id="PTHR10055">
    <property type="entry name" value="TRYPTOPHANYL-TRNA SYNTHETASE"/>
    <property type="match status" value="1"/>
</dbReference>
<gene>
    <name evidence="11" type="primary">trpS</name>
    <name evidence="11" type="ORF">NARC_40225</name>
</gene>
<dbReference type="EC" id="6.1.1.2" evidence="2 8"/>
<evidence type="ECO:0000256" key="10">
    <source>
        <dbReference type="SAM" id="MobiDB-lite"/>
    </source>
</evidence>
<dbReference type="GO" id="GO:0004830">
    <property type="term" value="F:tryptophan-tRNA ligase activity"/>
    <property type="evidence" value="ECO:0007669"/>
    <property type="project" value="UniProtKB-UniRule"/>
</dbReference>
<evidence type="ECO:0000256" key="8">
    <source>
        <dbReference type="NCBIfam" id="TIGR00233"/>
    </source>
</evidence>
<dbReference type="InterPro" id="IPR002305">
    <property type="entry name" value="aa-tRNA-synth_Ic"/>
</dbReference>
<keyword evidence="5 9" id="KW-0067">ATP-binding</keyword>
<dbReference type="Gene3D" id="1.10.240.10">
    <property type="entry name" value="Tyrosyl-Transfer RNA Synthetase"/>
    <property type="match status" value="1"/>
</dbReference>
<evidence type="ECO:0000256" key="9">
    <source>
        <dbReference type="RuleBase" id="RU363036"/>
    </source>
</evidence>
<dbReference type="GO" id="GO:0006436">
    <property type="term" value="P:tryptophanyl-tRNA aminoacylation"/>
    <property type="evidence" value="ECO:0007669"/>
    <property type="project" value="UniProtKB-UniRule"/>
</dbReference>
<dbReference type="NCBIfam" id="TIGR00233">
    <property type="entry name" value="trpS"/>
    <property type="match status" value="1"/>
</dbReference>
<feature type="region of interest" description="Disordered" evidence="10">
    <location>
        <begin position="1"/>
        <end position="31"/>
    </location>
</feature>
<dbReference type="Gene3D" id="3.40.50.620">
    <property type="entry name" value="HUPs"/>
    <property type="match status" value="1"/>
</dbReference>
<dbReference type="EMBL" id="VOAH01000004">
    <property type="protein sequence ID" value="TVP41262.1"/>
    <property type="molecule type" value="Genomic_DNA"/>
</dbReference>
<dbReference type="SUPFAM" id="SSF52374">
    <property type="entry name" value="Nucleotidylyl transferase"/>
    <property type="match status" value="1"/>
</dbReference>
<comment type="caution">
    <text evidence="11">The sequence shown here is derived from an EMBL/GenBank/DDBJ whole genome shotgun (WGS) entry which is preliminary data.</text>
</comment>
<proteinExistence type="inferred from homology"/>
<reference evidence="11 12" key="1">
    <citation type="journal article" date="2019" name="Front. Microbiol.">
        <title>Ammonia Oxidation by the Arctic Terrestrial Thaumarchaeote Candidatus Nitrosocosmicus arcticus Is Stimulated by Increasing Temperatures.</title>
        <authorList>
            <person name="Alves R.J.E."/>
            <person name="Kerou M."/>
            <person name="Zappe A."/>
            <person name="Bittner R."/>
            <person name="Abby S.S."/>
            <person name="Schmidt H.A."/>
            <person name="Pfeifer K."/>
            <person name="Schleper C."/>
        </authorList>
    </citation>
    <scope>NUCLEOTIDE SEQUENCE [LARGE SCALE GENOMIC DNA]</scope>
    <source>
        <strain evidence="11 12">Kfb</strain>
    </source>
</reference>
<name>A0A557SXD7_9ARCH</name>
<dbReference type="CDD" id="cd00806">
    <property type="entry name" value="TrpRS_core"/>
    <property type="match status" value="1"/>
</dbReference>
<protein>
    <recommendedName>
        <fullName evidence="2 8">Tryptophan--tRNA ligase</fullName>
        <ecNumber evidence="2 8">6.1.1.2</ecNumber>
    </recommendedName>
</protein>
<dbReference type="PANTHER" id="PTHR10055:SF1">
    <property type="entry name" value="TRYPTOPHAN--TRNA LIGASE, CYTOPLASMIC"/>
    <property type="match status" value="1"/>
</dbReference>
<evidence type="ECO:0000256" key="2">
    <source>
        <dbReference type="ARBA" id="ARBA00013161"/>
    </source>
</evidence>
<keyword evidence="7 9" id="KW-0030">Aminoacyl-tRNA synthetase</keyword>
<dbReference type="InterPro" id="IPR014729">
    <property type="entry name" value="Rossmann-like_a/b/a_fold"/>
</dbReference>
<keyword evidence="3 9" id="KW-0436">Ligase</keyword>
<comment type="similarity">
    <text evidence="1 9">Belongs to the class-I aminoacyl-tRNA synthetase family.</text>
</comment>
<dbReference type="PROSITE" id="PS00178">
    <property type="entry name" value="AA_TRNA_LIGASE_I"/>
    <property type="match status" value="1"/>
</dbReference>
<dbReference type="AlphaFoldDB" id="A0A557SXD7"/>
<accession>A0A557SXD7</accession>
<dbReference type="InterPro" id="IPR002306">
    <property type="entry name" value="Trp-tRNA-ligase"/>
</dbReference>
<feature type="compositionally biased region" description="Polar residues" evidence="10">
    <location>
        <begin position="10"/>
        <end position="19"/>
    </location>
</feature>
<organism evidence="11 12">
    <name type="scientific">Candidatus Nitrosocosmicus arcticus</name>
    <dbReference type="NCBI Taxonomy" id="2035267"/>
    <lineage>
        <taxon>Archaea</taxon>
        <taxon>Nitrososphaerota</taxon>
        <taxon>Nitrososphaeria</taxon>
        <taxon>Nitrososphaerales</taxon>
        <taxon>Nitrososphaeraceae</taxon>
        <taxon>Candidatus Nitrosocosmicus</taxon>
    </lineage>
</organism>
<evidence type="ECO:0000256" key="1">
    <source>
        <dbReference type="ARBA" id="ARBA00005594"/>
    </source>
</evidence>
<dbReference type="RefSeq" id="WP_261377776.1">
    <property type="nucleotide sequence ID" value="NZ_ML675580.1"/>
</dbReference>
<evidence type="ECO:0000256" key="4">
    <source>
        <dbReference type="ARBA" id="ARBA00022741"/>
    </source>
</evidence>
<dbReference type="InterPro" id="IPR001412">
    <property type="entry name" value="aa-tRNA-synth_I_CS"/>
</dbReference>
<evidence type="ECO:0000256" key="5">
    <source>
        <dbReference type="ARBA" id="ARBA00022840"/>
    </source>
</evidence>
<evidence type="ECO:0000256" key="7">
    <source>
        <dbReference type="ARBA" id="ARBA00023146"/>
    </source>
</evidence>
<keyword evidence="4 9" id="KW-0547">Nucleotide-binding</keyword>
<evidence type="ECO:0000256" key="6">
    <source>
        <dbReference type="ARBA" id="ARBA00022917"/>
    </source>
</evidence>
<dbReference type="GO" id="GO:0005524">
    <property type="term" value="F:ATP binding"/>
    <property type="evidence" value="ECO:0007669"/>
    <property type="project" value="UniProtKB-KW"/>
</dbReference>
<dbReference type="Proteomes" id="UP000315289">
    <property type="component" value="Unassembled WGS sequence"/>
</dbReference>
<evidence type="ECO:0000256" key="3">
    <source>
        <dbReference type="ARBA" id="ARBA00022598"/>
    </source>
</evidence>
<dbReference type="Pfam" id="PF00579">
    <property type="entry name" value="tRNA-synt_1b"/>
    <property type="match status" value="1"/>
</dbReference>
<keyword evidence="6 9" id="KW-0648">Protein biosynthesis</keyword>